<dbReference type="Pfam" id="PF14123">
    <property type="entry name" value="DUF4290"/>
    <property type="match status" value="1"/>
</dbReference>
<dbReference type="AlphaFoldDB" id="A0A921E946"/>
<reference evidence="1" key="1">
    <citation type="journal article" date="2021" name="PeerJ">
        <title>Extensive microbial diversity within the chicken gut microbiome revealed by metagenomics and culture.</title>
        <authorList>
            <person name="Gilroy R."/>
            <person name="Ravi A."/>
            <person name="Getino M."/>
            <person name="Pursley I."/>
            <person name="Horton D.L."/>
            <person name="Alikhan N.F."/>
            <person name="Baker D."/>
            <person name="Gharbi K."/>
            <person name="Hall N."/>
            <person name="Watson M."/>
            <person name="Adriaenssens E.M."/>
            <person name="Foster-Nyarko E."/>
            <person name="Jarju S."/>
            <person name="Secka A."/>
            <person name="Antonio M."/>
            <person name="Oren A."/>
            <person name="Chaudhuri R.R."/>
            <person name="La Ragione R."/>
            <person name="Hildebrand F."/>
            <person name="Pallen M.J."/>
        </authorList>
    </citation>
    <scope>NUCLEOTIDE SEQUENCE</scope>
    <source>
        <strain evidence="1">4100</strain>
    </source>
</reference>
<name>A0A921E946_9BACT</name>
<organism evidence="1 2">
    <name type="scientific">Candidatus Amulumruptor caecigallinarius</name>
    <dbReference type="NCBI Taxonomy" id="2109911"/>
    <lineage>
        <taxon>Bacteria</taxon>
        <taxon>Pseudomonadati</taxon>
        <taxon>Bacteroidota</taxon>
        <taxon>Bacteroidia</taxon>
        <taxon>Bacteroidales</taxon>
        <taxon>Muribaculaceae</taxon>
        <taxon>Candidatus Amulumruptor</taxon>
    </lineage>
</organism>
<proteinExistence type="predicted"/>
<reference evidence="1" key="2">
    <citation type="submission" date="2021-09" db="EMBL/GenBank/DDBJ databases">
        <authorList>
            <person name="Gilroy R."/>
        </authorList>
    </citation>
    <scope>NUCLEOTIDE SEQUENCE</scope>
    <source>
        <strain evidence="1">4100</strain>
    </source>
</reference>
<evidence type="ECO:0000313" key="1">
    <source>
        <dbReference type="EMBL" id="HJE39318.1"/>
    </source>
</evidence>
<comment type="caution">
    <text evidence="1">The sequence shown here is derived from an EMBL/GenBank/DDBJ whole genome shotgun (WGS) entry which is preliminary data.</text>
</comment>
<evidence type="ECO:0000313" key="2">
    <source>
        <dbReference type="Proteomes" id="UP000711407"/>
    </source>
</evidence>
<dbReference type="EMBL" id="DYXT01000029">
    <property type="protein sequence ID" value="HJE39318.1"/>
    <property type="molecule type" value="Genomic_DNA"/>
</dbReference>
<dbReference type="Proteomes" id="UP000711407">
    <property type="component" value="Unassembled WGS sequence"/>
</dbReference>
<dbReference type="InterPro" id="IPR025632">
    <property type="entry name" value="DUF4290"/>
</dbReference>
<sequence length="195" mass="22721">MIAYNTKLKSLILPEYGRNIQQMVDYCMTIPDKDERTKCADTIVKTMAVLFPKIREQEDYRQKLWDHLAIMSDFQLDIDWPVEVISADVRQSKPEKVTYTSADMPYRHYGKSIQRMISRAVLMEPGEEKDALIMLLANHMKKLMMAFNQDTVEDSRIFKDMAAMSHGEILLSPEHHRLLDFQIIAPPSGKKKKKK</sequence>
<gene>
    <name evidence="1" type="ORF">K8V47_06140</name>
</gene>
<accession>A0A921E946</accession>
<protein>
    <submittedName>
        <fullName evidence="1">DUF4290 domain-containing protein</fullName>
    </submittedName>
</protein>